<dbReference type="Gene3D" id="1.10.287.1490">
    <property type="match status" value="1"/>
</dbReference>
<evidence type="ECO:0000256" key="2">
    <source>
        <dbReference type="SAM" id="MobiDB-lite"/>
    </source>
</evidence>
<evidence type="ECO:0000256" key="1">
    <source>
        <dbReference type="SAM" id="Coils"/>
    </source>
</evidence>
<keyword evidence="4" id="KW-1185">Reference proteome</keyword>
<comment type="caution">
    <text evidence="3">The sequence shown here is derived from an EMBL/GenBank/DDBJ whole genome shotgun (WGS) entry which is preliminary data.</text>
</comment>
<reference evidence="3" key="2">
    <citation type="journal article" date="2023" name="Infect Dis Poverty">
        <title>Chromosome-scale genome of the human blood fluke Schistosoma mekongi and its implications for public health.</title>
        <authorList>
            <person name="Zhou M."/>
            <person name="Xu L."/>
            <person name="Xu D."/>
            <person name="Chen W."/>
            <person name="Khan J."/>
            <person name="Hu Y."/>
            <person name="Huang H."/>
            <person name="Wei H."/>
            <person name="Zhang Y."/>
            <person name="Chusongsang P."/>
            <person name="Tanasarnprasert K."/>
            <person name="Hu X."/>
            <person name="Limpanont Y."/>
            <person name="Lv Z."/>
        </authorList>
    </citation>
    <scope>NUCLEOTIDE SEQUENCE</scope>
    <source>
        <strain evidence="3">LV_2022a</strain>
    </source>
</reference>
<feature type="coiled-coil region" evidence="1">
    <location>
        <begin position="32"/>
        <end position="115"/>
    </location>
</feature>
<gene>
    <name evidence="3" type="ORF">MN116_002108</name>
</gene>
<name>A0AAE1ZJ33_SCHME</name>
<feature type="coiled-coil region" evidence="1">
    <location>
        <begin position="144"/>
        <end position="315"/>
    </location>
</feature>
<sequence length="494" mass="57222">MTNTNNPIHIFLVTTEVCDTSLSFQISSGIGMDSLLQENHSLLRKLELKKEMEAAYLDEIEQLRLVITRLQQEKASVTPRVDDNSALLCGLESRVEKAEEKVVSLTKELDLAKKRETDLLEQLNSFVNKMDSISECSITVPDTCNTLMVEINRLKEELSNTETSGRLEQSKLSRQIQELEDDRQNLQEYIIELDRQLKDCRLELNDTRAQLEALQIQSNSTESTRGNSAFSEIEDRRIRAEQIVLRQQEQINELKFRLHQTETEAKRKLTESVQKLETRYRDRDTNFIDELVAERERLLKENEKLNYQVQHLEELQLDQERGALKISKAFNLEGSSQESVISNLERRVKQLKRVQEQSTEIINGLRQRLLDSGQVRRKLQNELWRCTDEITSMSGEIKELRKQLTDLRNEKDCDNLKNKNLEPKISSSLADKLAELDVENRDPEKSHTAESKYCRDPPEPETSVKLLQKLTHHKADRPDDGVQGRNIPPECLTS</sequence>
<dbReference type="Proteomes" id="UP001292079">
    <property type="component" value="Unassembled WGS sequence"/>
</dbReference>
<keyword evidence="1" id="KW-0175">Coiled coil</keyword>
<evidence type="ECO:0000313" key="4">
    <source>
        <dbReference type="Proteomes" id="UP001292079"/>
    </source>
</evidence>
<dbReference type="AlphaFoldDB" id="A0AAE1ZJ33"/>
<feature type="coiled-coil region" evidence="1">
    <location>
        <begin position="390"/>
        <end position="417"/>
    </location>
</feature>
<organism evidence="3 4">
    <name type="scientific">Schistosoma mekongi</name>
    <name type="common">Parasitic worm</name>
    <dbReference type="NCBI Taxonomy" id="38744"/>
    <lineage>
        <taxon>Eukaryota</taxon>
        <taxon>Metazoa</taxon>
        <taxon>Spiralia</taxon>
        <taxon>Lophotrochozoa</taxon>
        <taxon>Platyhelminthes</taxon>
        <taxon>Trematoda</taxon>
        <taxon>Digenea</taxon>
        <taxon>Strigeidida</taxon>
        <taxon>Schistosomatoidea</taxon>
        <taxon>Schistosomatidae</taxon>
        <taxon>Schistosoma</taxon>
    </lineage>
</organism>
<dbReference type="EMBL" id="JALJAT010000001">
    <property type="protein sequence ID" value="KAK4475010.1"/>
    <property type="molecule type" value="Genomic_DNA"/>
</dbReference>
<proteinExistence type="predicted"/>
<reference evidence="3" key="1">
    <citation type="submission" date="2022-04" db="EMBL/GenBank/DDBJ databases">
        <authorList>
            <person name="Xu L."/>
            <person name="Lv Z."/>
        </authorList>
    </citation>
    <scope>NUCLEOTIDE SEQUENCE</scope>
    <source>
        <strain evidence="3">LV_2022a</strain>
    </source>
</reference>
<feature type="compositionally biased region" description="Basic and acidic residues" evidence="2">
    <location>
        <begin position="436"/>
        <end position="458"/>
    </location>
</feature>
<feature type="region of interest" description="Disordered" evidence="2">
    <location>
        <begin position="436"/>
        <end position="494"/>
    </location>
</feature>
<evidence type="ECO:0000313" key="3">
    <source>
        <dbReference type="EMBL" id="KAK4475010.1"/>
    </source>
</evidence>
<evidence type="ECO:0008006" key="5">
    <source>
        <dbReference type="Google" id="ProtNLM"/>
    </source>
</evidence>
<accession>A0AAE1ZJ33</accession>
<protein>
    <recommendedName>
        <fullName evidence="5">Tropomyosin</fullName>
    </recommendedName>
</protein>